<name>A0A0A9XCE3_LYGHE</name>
<evidence type="ECO:0000256" key="1">
    <source>
        <dbReference type="SAM" id="MobiDB-lite"/>
    </source>
</evidence>
<dbReference type="GO" id="GO:0007229">
    <property type="term" value="P:integrin-mediated signaling pathway"/>
    <property type="evidence" value="ECO:0007669"/>
    <property type="project" value="UniProtKB-KW"/>
</dbReference>
<dbReference type="AlphaFoldDB" id="A0A0A9XCE3"/>
<protein>
    <submittedName>
        <fullName evidence="2">A disintegrin and metalloproteinase with thrombospondin motifs 6</fullName>
    </submittedName>
</protein>
<proteinExistence type="predicted"/>
<feature type="region of interest" description="Disordered" evidence="1">
    <location>
        <begin position="212"/>
        <end position="237"/>
    </location>
</feature>
<organism evidence="2">
    <name type="scientific">Lygus hesperus</name>
    <name type="common">Western plant bug</name>
    <dbReference type="NCBI Taxonomy" id="30085"/>
    <lineage>
        <taxon>Eukaryota</taxon>
        <taxon>Metazoa</taxon>
        <taxon>Ecdysozoa</taxon>
        <taxon>Arthropoda</taxon>
        <taxon>Hexapoda</taxon>
        <taxon>Insecta</taxon>
        <taxon>Pterygota</taxon>
        <taxon>Neoptera</taxon>
        <taxon>Paraneoptera</taxon>
        <taxon>Hemiptera</taxon>
        <taxon>Heteroptera</taxon>
        <taxon>Panheteroptera</taxon>
        <taxon>Cimicomorpha</taxon>
        <taxon>Miridae</taxon>
        <taxon>Mirini</taxon>
        <taxon>Lygus</taxon>
    </lineage>
</organism>
<gene>
    <name evidence="2" type="primary">ADAMTS6_3</name>
    <name evidence="2" type="ORF">CM83_20179</name>
</gene>
<reference evidence="2" key="2">
    <citation type="submission" date="2014-07" db="EMBL/GenBank/DDBJ databases">
        <authorList>
            <person name="Hull J."/>
        </authorList>
    </citation>
    <scope>NUCLEOTIDE SEQUENCE</scope>
</reference>
<keyword evidence="2" id="KW-0401">Integrin</keyword>
<feature type="non-terminal residue" evidence="2">
    <location>
        <position position="1"/>
    </location>
</feature>
<accession>A0A0A9XCE3</accession>
<dbReference type="EMBL" id="GBHO01025980">
    <property type="protein sequence ID" value="JAG17624.1"/>
    <property type="molecule type" value="Transcribed_RNA"/>
</dbReference>
<sequence>GYCSLQSKPQDKIRVCNQHPCNARWWVGPWAQCECFHKEGITTRMIMCAHIKEARSSYIEVVDEENCIGEIKPLAEKPCDPQKNKEMWFKKGYTKRDLADMIPYSEAADDFTVWDEIPAEKFPYVVNVRNIVHSLDPENVKDYAYLKKTGMTNLLWEKLNENRDTGVRVRRRRQKLIPTRQAGTKLEVRDKVHEAKNKKLSKAVKPAKDSDVTIPSVNLGRRSETKKKHTSDTGKKAEIKPIRKLVDEEQPMAKTIGLAVAVTKKSPAEEAVLATTRSSMISQNLVDQTAHVVKQVSRTIEASYTKKLASAEKLKEVSTSVYSGAVIPVTVQARKANSGGDGPATVPLRKAYSGAVIPVTLQARKAYSGAVIPVTLQARRAYATHIEVETTANPILVQTDRSATVPVSDLARKSHGKGDEREMTAVQLYVKGTAPTEAVTLTVPQVLSDPGLTGYSMYASETPPPQKKCWQMEMKVNKERPTCRPVEEAVPEPAEAAPEMDFMNTSNIKIYIVPIQTTVRTIIQNDQEFVMMETLAKYPVADELNVVEHWGDAARRELKLAKDRQQANTQKALVQD</sequence>
<reference evidence="2" key="1">
    <citation type="journal article" date="2014" name="PLoS ONE">
        <title>Transcriptome-Based Identification of ABC Transporters in the Western Tarnished Plant Bug Lygus hesperus.</title>
        <authorList>
            <person name="Hull J.J."/>
            <person name="Chaney K."/>
            <person name="Geib S.M."/>
            <person name="Fabrick J.A."/>
            <person name="Brent C.S."/>
            <person name="Walsh D."/>
            <person name="Lavine L.C."/>
        </authorList>
    </citation>
    <scope>NUCLEOTIDE SEQUENCE</scope>
</reference>
<evidence type="ECO:0000313" key="2">
    <source>
        <dbReference type="EMBL" id="JAG17624.1"/>
    </source>
</evidence>